<dbReference type="Proteomes" id="UP000299102">
    <property type="component" value="Unassembled WGS sequence"/>
</dbReference>
<evidence type="ECO:0000313" key="1">
    <source>
        <dbReference type="EMBL" id="GBP14618.1"/>
    </source>
</evidence>
<feature type="non-terminal residue" evidence="1">
    <location>
        <position position="127"/>
    </location>
</feature>
<comment type="caution">
    <text evidence="1">The sequence shown here is derived from an EMBL/GenBank/DDBJ whole genome shotgun (WGS) entry which is preliminary data.</text>
</comment>
<gene>
    <name evidence="1" type="ORF">EVAR_73961_1</name>
</gene>
<sequence>MLQPNRHLNRQSFFLRITLGLPTPMTEALLGIYTPIAERQGTANRPHLSLRGNMLDSNILREYNKITEHSVVKNTRRREKLVETTLGPIALEEQSYECICILFSKGPPIIKQGLLDRPLYTESRSSR</sequence>
<keyword evidence="2" id="KW-1185">Reference proteome</keyword>
<proteinExistence type="predicted"/>
<protein>
    <submittedName>
        <fullName evidence="1">Uncharacterized protein</fullName>
    </submittedName>
</protein>
<evidence type="ECO:0000313" key="2">
    <source>
        <dbReference type="Proteomes" id="UP000299102"/>
    </source>
</evidence>
<accession>A0A4C1TMI7</accession>
<organism evidence="1 2">
    <name type="scientific">Eumeta variegata</name>
    <name type="common">Bagworm moth</name>
    <name type="synonym">Eumeta japonica</name>
    <dbReference type="NCBI Taxonomy" id="151549"/>
    <lineage>
        <taxon>Eukaryota</taxon>
        <taxon>Metazoa</taxon>
        <taxon>Ecdysozoa</taxon>
        <taxon>Arthropoda</taxon>
        <taxon>Hexapoda</taxon>
        <taxon>Insecta</taxon>
        <taxon>Pterygota</taxon>
        <taxon>Neoptera</taxon>
        <taxon>Endopterygota</taxon>
        <taxon>Lepidoptera</taxon>
        <taxon>Glossata</taxon>
        <taxon>Ditrysia</taxon>
        <taxon>Tineoidea</taxon>
        <taxon>Psychidae</taxon>
        <taxon>Oiketicinae</taxon>
        <taxon>Eumeta</taxon>
    </lineage>
</organism>
<reference evidence="1 2" key="1">
    <citation type="journal article" date="2019" name="Commun. Biol.">
        <title>The bagworm genome reveals a unique fibroin gene that provides high tensile strength.</title>
        <authorList>
            <person name="Kono N."/>
            <person name="Nakamura H."/>
            <person name="Ohtoshi R."/>
            <person name="Tomita M."/>
            <person name="Numata K."/>
            <person name="Arakawa K."/>
        </authorList>
    </citation>
    <scope>NUCLEOTIDE SEQUENCE [LARGE SCALE GENOMIC DNA]</scope>
</reference>
<dbReference type="AlphaFoldDB" id="A0A4C1TMI7"/>
<dbReference type="EMBL" id="BGZK01005573">
    <property type="protein sequence ID" value="GBP14618.1"/>
    <property type="molecule type" value="Genomic_DNA"/>
</dbReference>
<name>A0A4C1TMI7_EUMVA</name>